<feature type="domain" description="CsbD-like" evidence="3">
    <location>
        <begin position="6"/>
        <end position="52"/>
    </location>
</feature>
<dbReference type="InterPro" id="IPR036629">
    <property type="entry name" value="YjbJ_sf"/>
</dbReference>
<dbReference type="Proteomes" id="UP000320496">
    <property type="component" value="Chromosome"/>
</dbReference>
<keyword evidence="2" id="KW-0472">Membrane</keyword>
<dbReference type="AlphaFoldDB" id="A0A517Z413"/>
<dbReference type="PANTHER" id="PTHR34977">
    <property type="entry name" value="UPF0337 PROTEIN YJBJ"/>
    <property type="match status" value="1"/>
</dbReference>
<comment type="similarity">
    <text evidence="1">Belongs to the UPF0337 (CsbD) family.</text>
</comment>
<protein>
    <recommendedName>
        <fullName evidence="3">CsbD-like domain-containing protein</fullName>
    </recommendedName>
</protein>
<gene>
    <name evidence="4" type="ORF">Mal4_14860</name>
</gene>
<keyword evidence="2" id="KW-0812">Transmembrane</keyword>
<evidence type="ECO:0000259" key="3">
    <source>
        <dbReference type="Pfam" id="PF05532"/>
    </source>
</evidence>
<reference evidence="4 5" key="1">
    <citation type="submission" date="2019-02" db="EMBL/GenBank/DDBJ databases">
        <title>Deep-cultivation of Planctomycetes and their phenomic and genomic characterization uncovers novel biology.</title>
        <authorList>
            <person name="Wiegand S."/>
            <person name="Jogler M."/>
            <person name="Boedeker C."/>
            <person name="Pinto D."/>
            <person name="Vollmers J."/>
            <person name="Rivas-Marin E."/>
            <person name="Kohn T."/>
            <person name="Peeters S.H."/>
            <person name="Heuer A."/>
            <person name="Rast P."/>
            <person name="Oberbeckmann S."/>
            <person name="Bunk B."/>
            <person name="Jeske O."/>
            <person name="Meyerdierks A."/>
            <person name="Storesund J.E."/>
            <person name="Kallscheuer N."/>
            <person name="Luecker S."/>
            <person name="Lage O.M."/>
            <person name="Pohl T."/>
            <person name="Merkel B.J."/>
            <person name="Hornburger P."/>
            <person name="Mueller R.-W."/>
            <person name="Bruemmer F."/>
            <person name="Labrenz M."/>
            <person name="Spormann A.M."/>
            <person name="Op den Camp H."/>
            <person name="Overmann J."/>
            <person name="Amann R."/>
            <person name="Jetten M.S.M."/>
            <person name="Mascher T."/>
            <person name="Medema M.H."/>
            <person name="Devos D.P."/>
            <person name="Kaster A.-K."/>
            <person name="Ovreas L."/>
            <person name="Rohde M."/>
            <person name="Galperin M.Y."/>
            <person name="Jogler C."/>
        </authorList>
    </citation>
    <scope>NUCLEOTIDE SEQUENCE [LARGE SCALE GENOMIC DNA]</scope>
    <source>
        <strain evidence="4 5">Mal4</strain>
    </source>
</reference>
<evidence type="ECO:0000256" key="1">
    <source>
        <dbReference type="ARBA" id="ARBA00009129"/>
    </source>
</evidence>
<accession>A0A517Z413</accession>
<dbReference type="EMBL" id="CP036275">
    <property type="protein sequence ID" value="QDU37177.1"/>
    <property type="molecule type" value="Genomic_DNA"/>
</dbReference>
<dbReference type="Gene3D" id="1.10.1470.10">
    <property type="entry name" value="YjbJ"/>
    <property type="match status" value="1"/>
</dbReference>
<feature type="transmembrane region" description="Helical" evidence="2">
    <location>
        <begin position="118"/>
        <end position="136"/>
    </location>
</feature>
<proteinExistence type="inferred from homology"/>
<name>A0A517Z413_9PLAN</name>
<organism evidence="4 5">
    <name type="scientific">Maioricimonas rarisocia</name>
    <dbReference type="NCBI Taxonomy" id="2528026"/>
    <lineage>
        <taxon>Bacteria</taxon>
        <taxon>Pseudomonadati</taxon>
        <taxon>Planctomycetota</taxon>
        <taxon>Planctomycetia</taxon>
        <taxon>Planctomycetales</taxon>
        <taxon>Planctomycetaceae</taxon>
        <taxon>Maioricimonas</taxon>
    </lineage>
</organism>
<keyword evidence="2" id="KW-1133">Transmembrane helix</keyword>
<dbReference type="InterPro" id="IPR008462">
    <property type="entry name" value="CsbD"/>
</dbReference>
<dbReference type="RefSeq" id="WP_145367943.1">
    <property type="nucleotide sequence ID" value="NZ_CP036275.1"/>
</dbReference>
<keyword evidence="5" id="KW-1185">Reference proteome</keyword>
<dbReference type="KEGG" id="mri:Mal4_14860"/>
<dbReference type="InterPro" id="IPR050423">
    <property type="entry name" value="UPF0337_stress_rsp"/>
</dbReference>
<dbReference type="PANTHER" id="PTHR34977:SF1">
    <property type="entry name" value="UPF0337 PROTEIN YJBJ"/>
    <property type="match status" value="1"/>
</dbReference>
<sequence>MITRQELEGQWNEVKGQVKERWGQLSDDDLARAEGNADQLVGVIQQKTGESRRNIEEFLEKAIDDNANTMDQVARTARAYAEQASEKYQETVDQVTDQVGASYAEAEAMVQRKPVESVAVAFGAGIITGVVVGLALRSR</sequence>
<dbReference type="SUPFAM" id="SSF69047">
    <property type="entry name" value="Hypothetical protein YjbJ"/>
    <property type="match status" value="1"/>
</dbReference>
<dbReference type="Pfam" id="PF05532">
    <property type="entry name" value="CsbD"/>
    <property type="match status" value="1"/>
</dbReference>
<evidence type="ECO:0000313" key="4">
    <source>
        <dbReference type="EMBL" id="QDU37177.1"/>
    </source>
</evidence>
<evidence type="ECO:0000313" key="5">
    <source>
        <dbReference type="Proteomes" id="UP000320496"/>
    </source>
</evidence>
<evidence type="ECO:0000256" key="2">
    <source>
        <dbReference type="SAM" id="Phobius"/>
    </source>
</evidence>
<dbReference type="OrthoDB" id="278198at2"/>